<evidence type="ECO:0000313" key="1">
    <source>
        <dbReference type="EMBL" id="KAJ9068743.1"/>
    </source>
</evidence>
<accession>A0ACC2T2D4</accession>
<evidence type="ECO:0000313" key="2">
    <source>
        <dbReference type="Proteomes" id="UP001165960"/>
    </source>
</evidence>
<dbReference type="EMBL" id="QTSX02003695">
    <property type="protein sequence ID" value="KAJ9068743.1"/>
    <property type="molecule type" value="Genomic_DNA"/>
</dbReference>
<dbReference type="Proteomes" id="UP001165960">
    <property type="component" value="Unassembled WGS sequence"/>
</dbReference>
<keyword evidence="2" id="KW-1185">Reference proteome</keyword>
<reference evidence="1" key="1">
    <citation type="submission" date="2022-04" db="EMBL/GenBank/DDBJ databases">
        <title>Genome of the entomopathogenic fungus Entomophthora muscae.</title>
        <authorList>
            <person name="Elya C."/>
            <person name="Lovett B.R."/>
            <person name="Lee E."/>
            <person name="Macias A.M."/>
            <person name="Hajek A.E."/>
            <person name="De Bivort B.L."/>
            <person name="Kasson M.T."/>
            <person name="De Fine Licht H.H."/>
            <person name="Stajich J.E."/>
        </authorList>
    </citation>
    <scope>NUCLEOTIDE SEQUENCE</scope>
    <source>
        <strain evidence="1">Berkeley</strain>
    </source>
</reference>
<sequence length="168" mass="18814">MRLGPIPIIAFTLNLVFVVSERSGTASDTHWKNLDRRSPSYAVREIPKDALVDDSGRQYNSYPVREIPIHASRDLSDTRPTREVSRERLSWRKDPKGKDTGRNQPNASVNQHSMRSYRLGSPPSYTGSSLPAPSQNLRSLDPPSDSSTACPFAPTLSYDACNVFNYLF</sequence>
<gene>
    <name evidence="1" type="ORF">DSO57_1025588</name>
</gene>
<organism evidence="1 2">
    <name type="scientific">Entomophthora muscae</name>
    <dbReference type="NCBI Taxonomy" id="34485"/>
    <lineage>
        <taxon>Eukaryota</taxon>
        <taxon>Fungi</taxon>
        <taxon>Fungi incertae sedis</taxon>
        <taxon>Zoopagomycota</taxon>
        <taxon>Entomophthoromycotina</taxon>
        <taxon>Entomophthoromycetes</taxon>
        <taxon>Entomophthorales</taxon>
        <taxon>Entomophthoraceae</taxon>
        <taxon>Entomophthora</taxon>
    </lineage>
</organism>
<name>A0ACC2T2D4_9FUNG</name>
<comment type="caution">
    <text evidence="1">The sequence shown here is derived from an EMBL/GenBank/DDBJ whole genome shotgun (WGS) entry which is preliminary data.</text>
</comment>
<proteinExistence type="predicted"/>
<protein>
    <submittedName>
        <fullName evidence="1">Uncharacterized protein</fullName>
    </submittedName>
</protein>